<keyword evidence="5" id="KW-0804">Transcription</keyword>
<keyword evidence="3" id="KW-0805">Transcription regulation</keyword>
<evidence type="ECO:0000313" key="9">
    <source>
        <dbReference type="Proteomes" id="UP000092583"/>
    </source>
</evidence>
<dbReference type="Pfam" id="PF04082">
    <property type="entry name" value="Fungal_trans"/>
    <property type="match status" value="1"/>
</dbReference>
<accession>A0A1B9IZT1</accession>
<evidence type="ECO:0000256" key="3">
    <source>
        <dbReference type="ARBA" id="ARBA00023015"/>
    </source>
</evidence>
<evidence type="ECO:0000256" key="5">
    <source>
        <dbReference type="ARBA" id="ARBA00023163"/>
    </source>
</evidence>
<evidence type="ECO:0000256" key="4">
    <source>
        <dbReference type="ARBA" id="ARBA00023125"/>
    </source>
</evidence>
<proteinExistence type="predicted"/>
<dbReference type="CDD" id="cd12148">
    <property type="entry name" value="fungal_TF_MHR"/>
    <property type="match status" value="1"/>
</dbReference>
<organism evidence="8 9">
    <name type="scientific">Kwoniella mangroviensis CBS 10435</name>
    <dbReference type="NCBI Taxonomy" id="1331196"/>
    <lineage>
        <taxon>Eukaryota</taxon>
        <taxon>Fungi</taxon>
        <taxon>Dikarya</taxon>
        <taxon>Basidiomycota</taxon>
        <taxon>Agaricomycotina</taxon>
        <taxon>Tremellomycetes</taxon>
        <taxon>Tremellales</taxon>
        <taxon>Cryptococcaceae</taxon>
        <taxon>Kwoniella</taxon>
    </lineage>
</organism>
<keyword evidence="2" id="KW-0862">Zinc</keyword>
<dbReference type="STRING" id="1331196.A0A1B9IZT1"/>
<evidence type="ECO:0000256" key="6">
    <source>
        <dbReference type="ARBA" id="ARBA00023242"/>
    </source>
</evidence>
<protein>
    <recommendedName>
        <fullName evidence="7">Xylanolytic transcriptional activator regulatory domain-containing protein</fullName>
    </recommendedName>
</protein>
<dbReference type="GO" id="GO:0006351">
    <property type="term" value="P:DNA-templated transcription"/>
    <property type="evidence" value="ECO:0007669"/>
    <property type="project" value="InterPro"/>
</dbReference>
<keyword evidence="6" id="KW-0539">Nucleus</keyword>
<reference evidence="9" key="2">
    <citation type="submission" date="2013-12" db="EMBL/GenBank/DDBJ databases">
        <title>Evolution of pathogenesis and genome organization in the Tremellales.</title>
        <authorList>
            <person name="Cuomo C."/>
            <person name="Litvintseva A."/>
            <person name="Heitman J."/>
            <person name="Chen Y."/>
            <person name="Sun S."/>
            <person name="Springer D."/>
            <person name="Dromer F."/>
            <person name="Young S."/>
            <person name="Zeng Q."/>
            <person name="Chapman S."/>
            <person name="Gujja S."/>
            <person name="Saif S."/>
            <person name="Birren B."/>
        </authorList>
    </citation>
    <scope>NUCLEOTIDE SEQUENCE [LARGE SCALE GENOMIC DNA]</scope>
    <source>
        <strain evidence="9">CBS 10435</strain>
    </source>
</reference>
<dbReference type="OrthoDB" id="2568682at2759"/>
<dbReference type="PANTHER" id="PTHR31313:SF81">
    <property type="entry name" value="TY1 ENHANCER ACTIVATOR"/>
    <property type="match status" value="1"/>
</dbReference>
<dbReference type="Proteomes" id="UP000092583">
    <property type="component" value="Unassembled WGS sequence"/>
</dbReference>
<name>A0A1B9IZT1_9TREE</name>
<dbReference type="InterPro" id="IPR051615">
    <property type="entry name" value="Transcr_Regulatory_Elem"/>
</dbReference>
<evidence type="ECO:0000256" key="1">
    <source>
        <dbReference type="ARBA" id="ARBA00022723"/>
    </source>
</evidence>
<dbReference type="AlphaFoldDB" id="A0A1B9IZT1"/>
<feature type="domain" description="Xylanolytic transcriptional activator regulatory" evidence="7">
    <location>
        <begin position="69"/>
        <end position="146"/>
    </location>
</feature>
<keyword evidence="4" id="KW-0238">DNA-binding</keyword>
<keyword evidence="9" id="KW-1185">Reference proteome</keyword>
<dbReference type="InterPro" id="IPR007219">
    <property type="entry name" value="XnlR_reg_dom"/>
</dbReference>
<evidence type="ECO:0000256" key="2">
    <source>
        <dbReference type="ARBA" id="ARBA00022833"/>
    </source>
</evidence>
<dbReference type="EMBL" id="KI669459">
    <property type="protein sequence ID" value="OCF61038.1"/>
    <property type="molecule type" value="Genomic_DNA"/>
</dbReference>
<evidence type="ECO:0000313" key="8">
    <source>
        <dbReference type="EMBL" id="OCF61038.1"/>
    </source>
</evidence>
<reference evidence="8 9" key="1">
    <citation type="submission" date="2013-07" db="EMBL/GenBank/DDBJ databases">
        <title>The Genome Sequence of Kwoniella mangroviensis CBS10435.</title>
        <authorList>
            <consortium name="The Broad Institute Genome Sequencing Platform"/>
            <person name="Cuomo C."/>
            <person name="Litvintseva A."/>
            <person name="Chen Y."/>
            <person name="Heitman J."/>
            <person name="Sun S."/>
            <person name="Springer D."/>
            <person name="Dromer F."/>
            <person name="Young S.K."/>
            <person name="Zeng Q."/>
            <person name="Gargeya S."/>
            <person name="Fitzgerald M."/>
            <person name="Abouelleil A."/>
            <person name="Alvarado L."/>
            <person name="Berlin A.M."/>
            <person name="Chapman S.B."/>
            <person name="Dewar J."/>
            <person name="Goldberg J."/>
            <person name="Griggs A."/>
            <person name="Gujja S."/>
            <person name="Hansen M."/>
            <person name="Howarth C."/>
            <person name="Imamovic A."/>
            <person name="Larimer J."/>
            <person name="McCowan C."/>
            <person name="Murphy C."/>
            <person name="Pearson M."/>
            <person name="Priest M."/>
            <person name="Roberts A."/>
            <person name="Saif S."/>
            <person name="Shea T."/>
            <person name="Sykes S."/>
            <person name="Wortman J."/>
            <person name="Nusbaum C."/>
            <person name="Birren B."/>
        </authorList>
    </citation>
    <scope>NUCLEOTIDE SEQUENCE [LARGE SCALE GENOMIC DNA]</scope>
    <source>
        <strain evidence="8 9">CBS 10435</strain>
    </source>
</reference>
<dbReference type="PANTHER" id="PTHR31313">
    <property type="entry name" value="TY1 ENHANCER ACTIVATOR"/>
    <property type="match status" value="1"/>
</dbReference>
<evidence type="ECO:0000259" key="7">
    <source>
        <dbReference type="SMART" id="SM00906"/>
    </source>
</evidence>
<sequence length="370" mass="40460">MLALASHITAQADPVRSSDVTNAGTRGFTFLQRALSCLEVEIENPKPATVTAIVILSSCLADLGKSSLSWVYDGIAARLTSALGCQVDSQSMVDQGLITQETYNLRANAFWTAYIEDKLAALYNGRMPSLGEEDYNLSLPKPSSAAQCGVPELTDLQAALISLGDICAEIIRSLSSNLPFATRLPWNGGPRQASPQVLAIHATFNTLSIIFHKSFLRRHCLDSAEGRICFEAALSTVKLAKTFDLTYTILKAPITMSQNLYIPGTVLTLIIADLFDQNDKWIEREQSQKALDDIMTLLFRLSSSWRCSLQAYQALKTMGENYVINRSTNPQPSGDFAGLELGQDFDIDSVLNFDWTTFDHMGGIANPNSG</sequence>
<dbReference type="GO" id="GO:0008270">
    <property type="term" value="F:zinc ion binding"/>
    <property type="evidence" value="ECO:0007669"/>
    <property type="project" value="InterPro"/>
</dbReference>
<dbReference type="GO" id="GO:0003677">
    <property type="term" value="F:DNA binding"/>
    <property type="evidence" value="ECO:0007669"/>
    <property type="project" value="UniProtKB-KW"/>
</dbReference>
<keyword evidence="1" id="KW-0479">Metal-binding</keyword>
<dbReference type="SMART" id="SM00906">
    <property type="entry name" value="Fungal_trans"/>
    <property type="match status" value="1"/>
</dbReference>
<gene>
    <name evidence="8" type="ORF">L486_00682</name>
</gene>